<dbReference type="Gene3D" id="3.30.2130.10">
    <property type="entry name" value="VC0802-like"/>
    <property type="match status" value="1"/>
</dbReference>
<evidence type="ECO:0000313" key="4">
    <source>
        <dbReference type="Proteomes" id="UP000831534"/>
    </source>
</evidence>
<sequence>MNQTVSDLPTLLQTMQPVLREGIYCFSALSDDVVLPHNEIIVLVREAEGVSVIVHEQAARCYGLQYAFRAAWITLNVYSDLQAVGLTAAVAQALAQAGIACNVVAGLHHDHVFVPHHQANAAMSALTALQQTACQAA</sequence>
<feature type="domain" description="DUF2241" evidence="1">
    <location>
        <begin position="5"/>
        <end position="70"/>
    </location>
</feature>
<dbReference type="InterPro" id="IPR018717">
    <property type="entry name" value="DUF2241"/>
</dbReference>
<dbReference type="Proteomes" id="UP000831534">
    <property type="component" value="Chromosome"/>
</dbReference>
<reference evidence="3" key="2">
    <citation type="submission" date="2024-09" db="EMBL/GenBank/DDBJ databases">
        <authorList>
            <person name="Veyrier F.J."/>
        </authorList>
    </citation>
    <scope>NUCLEOTIDE SEQUENCE</scope>
    <source>
        <strain evidence="3">17694</strain>
    </source>
</reference>
<proteinExistence type="predicted"/>
<dbReference type="AlphaFoldDB" id="A0A8T9MRM3"/>
<organism evidence="3 4">
    <name type="scientific">Conchiformibius kuhniae</name>
    <dbReference type="NCBI Taxonomy" id="211502"/>
    <lineage>
        <taxon>Bacteria</taxon>
        <taxon>Pseudomonadati</taxon>
        <taxon>Pseudomonadota</taxon>
        <taxon>Betaproteobacteria</taxon>
        <taxon>Neisseriales</taxon>
        <taxon>Neisseriaceae</taxon>
        <taxon>Conchiformibius</taxon>
    </lineage>
</organism>
<keyword evidence="4" id="KW-1185">Reference proteome</keyword>
<dbReference type="PANTHER" id="PTHR39199:SF1">
    <property type="entry name" value="BLR5128 PROTEIN"/>
    <property type="match status" value="1"/>
</dbReference>
<feature type="domain" description="CASTOR ACT" evidence="2">
    <location>
        <begin position="71"/>
        <end position="127"/>
    </location>
</feature>
<dbReference type="InterPro" id="IPR027795">
    <property type="entry name" value="CASTOR_ACT_dom"/>
</dbReference>
<dbReference type="PANTHER" id="PTHR39199">
    <property type="entry name" value="BLR5128 PROTEIN"/>
    <property type="match status" value="1"/>
</dbReference>
<dbReference type="InterPro" id="IPR045865">
    <property type="entry name" value="ACT-like_dom_sf"/>
</dbReference>
<accession>A0A8T9MRM3</accession>
<gene>
    <name evidence="3" type="ORF">LVJ77_09840</name>
</gene>
<evidence type="ECO:0000259" key="1">
    <source>
        <dbReference type="Pfam" id="PF10000"/>
    </source>
</evidence>
<evidence type="ECO:0000259" key="2">
    <source>
        <dbReference type="Pfam" id="PF13840"/>
    </source>
</evidence>
<dbReference type="RefSeq" id="WP_027009449.1">
    <property type="nucleotide sequence ID" value="NZ_CP091521.1"/>
</dbReference>
<dbReference type="Pfam" id="PF13840">
    <property type="entry name" value="ACT_7"/>
    <property type="match status" value="1"/>
</dbReference>
<dbReference type="EMBL" id="CP091521">
    <property type="protein sequence ID" value="UOP04550.1"/>
    <property type="molecule type" value="Genomic_DNA"/>
</dbReference>
<dbReference type="KEGG" id="ckh:LVJ77_09840"/>
<dbReference type="Pfam" id="PF10000">
    <property type="entry name" value="ACT_3"/>
    <property type="match status" value="1"/>
</dbReference>
<name>A0A8T9MRM3_9NEIS</name>
<protein>
    <submittedName>
        <fullName evidence="3">ACT domain-containing protein</fullName>
    </submittedName>
</protein>
<reference evidence="3" key="1">
    <citation type="journal article" date="2022" name="Res Sq">
        <title>Evolution of multicellular longitudinally dividing oral cavity symbionts (Neisseriaceae).</title>
        <authorList>
            <person name="Nyongesa S."/>
            <person name="Weber P."/>
            <person name="Bernet E."/>
            <person name="Pullido F."/>
            <person name="Nieckarz M."/>
            <person name="Delaby M."/>
            <person name="Nieves C."/>
            <person name="Viehboeck T."/>
            <person name="Krause N."/>
            <person name="Rivera-Millot A."/>
            <person name="Nakamura A."/>
            <person name="Vischer N."/>
            <person name="VanNieuwenhze M."/>
            <person name="Brun Y."/>
            <person name="Cava F."/>
            <person name="Bulgheresi S."/>
            <person name="Veyrier F."/>
        </authorList>
    </citation>
    <scope>NUCLEOTIDE SEQUENCE</scope>
    <source>
        <strain evidence="3">17694</strain>
    </source>
</reference>
<dbReference type="SUPFAM" id="SSF55021">
    <property type="entry name" value="ACT-like"/>
    <property type="match status" value="2"/>
</dbReference>
<evidence type="ECO:0000313" key="3">
    <source>
        <dbReference type="EMBL" id="UOP04550.1"/>
    </source>
</evidence>